<name>A0ABS7NGL3_9RHOB</name>
<feature type="domain" description="XdhC- CoxI" evidence="2">
    <location>
        <begin position="11"/>
        <end position="67"/>
    </location>
</feature>
<dbReference type="Gene3D" id="3.40.50.720">
    <property type="entry name" value="NAD(P)-binding Rossmann-like Domain"/>
    <property type="match status" value="1"/>
</dbReference>
<protein>
    <submittedName>
        <fullName evidence="4">Xanthine dehydrogenase accessory protein XdhC</fullName>
    </submittedName>
</protein>
<feature type="region of interest" description="Disordered" evidence="1">
    <location>
        <begin position="268"/>
        <end position="297"/>
    </location>
</feature>
<dbReference type="InterPro" id="IPR027051">
    <property type="entry name" value="XdhC_Rossmann_dom"/>
</dbReference>
<dbReference type="SUPFAM" id="SSF51735">
    <property type="entry name" value="NAD(P)-binding Rossmann-fold domains"/>
    <property type="match status" value="1"/>
</dbReference>
<sequence length="297" mass="31626">MTRRLSLQGFLASHSRVVQVALTRVRGSSPRETGTCMFVAAEGLWGTIGGGQLEYIAIDHARRMLKQHVISDTLDVPLGPEIGQCCGGRVEMSLAQMRQADREDAIARQQAEDQALPHVYVMGAGHVGRALADLFQHMPVRCILVDQRAEELALCNADVEVRQSAIPEIDIATAPAGSAFIVLTHDHALDFLLASAALQRGDAGYVGLIGSATKREKFRRWCRDHCDGLGTDRLICPIGASGSRDKRPSVIAAFVAAEVIADLTSETAASAPARGTDLPGTGKQPDAEGDPAGAISR</sequence>
<dbReference type="Pfam" id="PF02625">
    <property type="entry name" value="XdhC_CoxI"/>
    <property type="match status" value="1"/>
</dbReference>
<dbReference type="InterPro" id="IPR052698">
    <property type="entry name" value="MoCofactor_Util/Proc"/>
</dbReference>
<dbReference type="Proteomes" id="UP000766629">
    <property type="component" value="Unassembled WGS sequence"/>
</dbReference>
<keyword evidence="5" id="KW-1185">Reference proteome</keyword>
<dbReference type="NCBIfam" id="TIGR02964">
    <property type="entry name" value="xanthine_xdhC"/>
    <property type="match status" value="1"/>
</dbReference>
<gene>
    <name evidence="4" type="primary">xdhC</name>
    <name evidence="4" type="ORF">KUV26_12920</name>
</gene>
<dbReference type="InterPro" id="IPR036291">
    <property type="entry name" value="NAD(P)-bd_dom_sf"/>
</dbReference>
<feature type="domain" description="XdhC Rossmann" evidence="3">
    <location>
        <begin position="119"/>
        <end position="259"/>
    </location>
</feature>
<dbReference type="Pfam" id="PF13478">
    <property type="entry name" value="XdhC_C"/>
    <property type="match status" value="1"/>
</dbReference>
<evidence type="ECO:0000256" key="1">
    <source>
        <dbReference type="SAM" id="MobiDB-lite"/>
    </source>
</evidence>
<dbReference type="EMBL" id="JAHVJA010000005">
    <property type="protein sequence ID" value="MBY6140342.1"/>
    <property type="molecule type" value="Genomic_DNA"/>
</dbReference>
<dbReference type="InterPro" id="IPR003777">
    <property type="entry name" value="XdhC_CoxI"/>
</dbReference>
<evidence type="ECO:0000259" key="2">
    <source>
        <dbReference type="Pfam" id="PF02625"/>
    </source>
</evidence>
<comment type="caution">
    <text evidence="4">The sequence shown here is derived from an EMBL/GenBank/DDBJ whole genome shotgun (WGS) entry which is preliminary data.</text>
</comment>
<proteinExistence type="predicted"/>
<evidence type="ECO:0000313" key="5">
    <source>
        <dbReference type="Proteomes" id="UP000766629"/>
    </source>
</evidence>
<evidence type="ECO:0000313" key="4">
    <source>
        <dbReference type="EMBL" id="MBY6140342.1"/>
    </source>
</evidence>
<dbReference type="PANTHER" id="PTHR30388">
    <property type="entry name" value="ALDEHYDE OXIDOREDUCTASE MOLYBDENUM COFACTOR ASSEMBLY PROTEIN"/>
    <property type="match status" value="1"/>
</dbReference>
<accession>A0ABS7NGL3</accession>
<organism evidence="4 5">
    <name type="scientific">Leisingera daeponensis</name>
    <dbReference type="NCBI Taxonomy" id="405746"/>
    <lineage>
        <taxon>Bacteria</taxon>
        <taxon>Pseudomonadati</taxon>
        <taxon>Pseudomonadota</taxon>
        <taxon>Alphaproteobacteria</taxon>
        <taxon>Rhodobacterales</taxon>
        <taxon>Roseobacteraceae</taxon>
        <taxon>Leisingera</taxon>
    </lineage>
</organism>
<dbReference type="PANTHER" id="PTHR30388:SF6">
    <property type="entry name" value="XANTHINE DEHYDROGENASE SUBUNIT A-RELATED"/>
    <property type="match status" value="1"/>
</dbReference>
<dbReference type="RefSeq" id="WP_222508643.1">
    <property type="nucleotide sequence ID" value="NZ_JAHVJA010000005.1"/>
</dbReference>
<reference evidence="4 5" key="1">
    <citation type="submission" date="2021-06" db="EMBL/GenBank/DDBJ databases">
        <title>50 bacteria genomes isolated from Dapeng, Shenzhen, China.</title>
        <authorList>
            <person name="Zheng W."/>
            <person name="Yu S."/>
            <person name="Huang Y."/>
        </authorList>
    </citation>
    <scope>NUCLEOTIDE SEQUENCE [LARGE SCALE GENOMIC DNA]</scope>
    <source>
        <strain evidence="4 5">DP1N14-2</strain>
    </source>
</reference>
<dbReference type="InterPro" id="IPR014308">
    <property type="entry name" value="Xanthine_DH_XdhC"/>
</dbReference>
<evidence type="ECO:0000259" key="3">
    <source>
        <dbReference type="Pfam" id="PF13478"/>
    </source>
</evidence>